<dbReference type="InterPro" id="IPR036097">
    <property type="entry name" value="HisK_dim/P_sf"/>
</dbReference>
<evidence type="ECO:0000256" key="3">
    <source>
        <dbReference type="ARBA" id="ARBA00022553"/>
    </source>
</evidence>
<dbReference type="Pfam" id="PF00512">
    <property type="entry name" value="HisKA"/>
    <property type="match status" value="1"/>
</dbReference>
<dbReference type="PANTHER" id="PTHR43065:SF46">
    <property type="entry name" value="C4-DICARBOXYLATE TRANSPORT SENSOR PROTEIN DCTB"/>
    <property type="match status" value="1"/>
</dbReference>
<protein>
    <recommendedName>
        <fullName evidence="2">histidine kinase</fullName>
        <ecNumber evidence="2">2.7.13.3</ecNumber>
    </recommendedName>
</protein>
<evidence type="ECO:0000313" key="12">
    <source>
        <dbReference type="Proteomes" id="UP001139447"/>
    </source>
</evidence>
<dbReference type="Pfam" id="PF02518">
    <property type="entry name" value="HATPase_c"/>
    <property type="match status" value="1"/>
</dbReference>
<keyword evidence="9" id="KW-0812">Transmembrane</keyword>
<keyword evidence="9" id="KW-1133">Transmembrane helix</keyword>
<organism evidence="11 12">
    <name type="scientific">Variovorax terrae</name>
    <dbReference type="NCBI Taxonomy" id="2923278"/>
    <lineage>
        <taxon>Bacteria</taxon>
        <taxon>Pseudomonadati</taxon>
        <taxon>Pseudomonadota</taxon>
        <taxon>Betaproteobacteria</taxon>
        <taxon>Burkholderiales</taxon>
        <taxon>Comamonadaceae</taxon>
        <taxon>Variovorax</taxon>
    </lineage>
</organism>
<dbReference type="SMART" id="SM00387">
    <property type="entry name" value="HATPase_c"/>
    <property type="match status" value="1"/>
</dbReference>
<keyword evidence="9" id="KW-0472">Membrane</keyword>
<keyword evidence="3" id="KW-0597">Phosphoprotein</keyword>
<keyword evidence="7 11" id="KW-0067">ATP-binding</keyword>
<evidence type="ECO:0000256" key="9">
    <source>
        <dbReference type="SAM" id="Phobius"/>
    </source>
</evidence>
<evidence type="ECO:0000313" key="11">
    <source>
        <dbReference type="EMBL" id="MCJ0761803.1"/>
    </source>
</evidence>
<feature type="domain" description="Histidine kinase" evidence="10">
    <location>
        <begin position="267"/>
        <end position="484"/>
    </location>
</feature>
<comment type="caution">
    <text evidence="11">The sequence shown here is derived from an EMBL/GenBank/DDBJ whole genome shotgun (WGS) entry which is preliminary data.</text>
</comment>
<dbReference type="InterPro" id="IPR003661">
    <property type="entry name" value="HisK_dim/P_dom"/>
</dbReference>
<evidence type="ECO:0000256" key="6">
    <source>
        <dbReference type="ARBA" id="ARBA00022777"/>
    </source>
</evidence>
<dbReference type="InterPro" id="IPR036890">
    <property type="entry name" value="HATPase_C_sf"/>
</dbReference>
<dbReference type="SUPFAM" id="SSF47384">
    <property type="entry name" value="Homodimeric domain of signal transducing histidine kinase"/>
    <property type="match status" value="1"/>
</dbReference>
<dbReference type="RefSeq" id="WP_243303320.1">
    <property type="nucleotide sequence ID" value="NZ_JALGBI010000001.1"/>
</dbReference>
<dbReference type="InterPro" id="IPR005467">
    <property type="entry name" value="His_kinase_dom"/>
</dbReference>
<reference evidence="11" key="1">
    <citation type="submission" date="2022-03" db="EMBL/GenBank/DDBJ databases">
        <authorList>
            <person name="Woo C.Y."/>
        </authorList>
    </citation>
    <scope>NUCLEOTIDE SEQUENCE</scope>
    <source>
        <strain evidence="11">CYS-02</strain>
    </source>
</reference>
<dbReference type="AlphaFoldDB" id="A0A9X1VR41"/>
<dbReference type="EC" id="2.7.13.3" evidence="2"/>
<dbReference type="Proteomes" id="UP001139447">
    <property type="component" value="Unassembled WGS sequence"/>
</dbReference>
<evidence type="ECO:0000256" key="8">
    <source>
        <dbReference type="ARBA" id="ARBA00023012"/>
    </source>
</evidence>
<evidence type="ECO:0000256" key="4">
    <source>
        <dbReference type="ARBA" id="ARBA00022679"/>
    </source>
</evidence>
<dbReference type="GO" id="GO:0005524">
    <property type="term" value="F:ATP binding"/>
    <property type="evidence" value="ECO:0007669"/>
    <property type="project" value="UniProtKB-KW"/>
</dbReference>
<dbReference type="CDD" id="cd00082">
    <property type="entry name" value="HisKA"/>
    <property type="match status" value="1"/>
</dbReference>
<feature type="transmembrane region" description="Helical" evidence="9">
    <location>
        <begin position="216"/>
        <end position="236"/>
    </location>
</feature>
<dbReference type="SMART" id="SM00388">
    <property type="entry name" value="HisKA"/>
    <property type="match status" value="1"/>
</dbReference>
<keyword evidence="4" id="KW-0808">Transferase</keyword>
<keyword evidence="5" id="KW-0547">Nucleotide-binding</keyword>
<evidence type="ECO:0000256" key="5">
    <source>
        <dbReference type="ARBA" id="ARBA00022741"/>
    </source>
</evidence>
<evidence type="ECO:0000259" key="10">
    <source>
        <dbReference type="PROSITE" id="PS50109"/>
    </source>
</evidence>
<keyword evidence="8" id="KW-0902">Two-component regulatory system</keyword>
<keyword evidence="6" id="KW-0418">Kinase</keyword>
<evidence type="ECO:0000256" key="1">
    <source>
        <dbReference type="ARBA" id="ARBA00000085"/>
    </source>
</evidence>
<dbReference type="EMBL" id="JALGBI010000001">
    <property type="protein sequence ID" value="MCJ0761803.1"/>
    <property type="molecule type" value="Genomic_DNA"/>
</dbReference>
<dbReference type="PANTHER" id="PTHR43065">
    <property type="entry name" value="SENSOR HISTIDINE KINASE"/>
    <property type="match status" value="1"/>
</dbReference>
<proteinExistence type="predicted"/>
<dbReference type="PROSITE" id="PS50109">
    <property type="entry name" value="HIS_KIN"/>
    <property type="match status" value="1"/>
</dbReference>
<name>A0A9X1VR41_9BURK</name>
<dbReference type="Gene3D" id="3.30.565.10">
    <property type="entry name" value="Histidine kinase-like ATPase, C-terminal domain"/>
    <property type="match status" value="1"/>
</dbReference>
<dbReference type="SUPFAM" id="SSF55874">
    <property type="entry name" value="ATPase domain of HSP90 chaperone/DNA topoisomerase II/histidine kinase"/>
    <property type="match status" value="1"/>
</dbReference>
<dbReference type="PRINTS" id="PR00344">
    <property type="entry name" value="BCTRLSENSOR"/>
</dbReference>
<evidence type="ECO:0000256" key="2">
    <source>
        <dbReference type="ARBA" id="ARBA00012438"/>
    </source>
</evidence>
<keyword evidence="12" id="KW-1185">Reference proteome</keyword>
<dbReference type="InterPro" id="IPR004358">
    <property type="entry name" value="Sig_transdc_His_kin-like_C"/>
</dbReference>
<dbReference type="GO" id="GO:0000155">
    <property type="term" value="F:phosphorelay sensor kinase activity"/>
    <property type="evidence" value="ECO:0007669"/>
    <property type="project" value="InterPro"/>
</dbReference>
<accession>A0A9X1VR41</accession>
<comment type="catalytic activity">
    <reaction evidence="1">
        <text>ATP + protein L-histidine = ADP + protein N-phospho-L-histidine.</text>
        <dbReference type="EC" id="2.7.13.3"/>
    </reaction>
</comment>
<sequence>MLPALQRRAPWILAWCALTLLGGVLLARLELSRLQDAFETDARIAHRLLSQRVVQHDAVLATLALLQPAGDASQPEQRLPSVYPQILSVQRRDRDTSWLDARLETAEALSRALRRPVLAGTDLAQGRYQLVLAAEPASYALLVDLRATVPWSEWPMAPETSPVRVTLDYASQTFVLQPGRLQGGGWRHEFHKHLAADSQPFDVVAVRQVGWGELPWGWMLGWAALVAAVLAALQGLQRQRQERRRAEELLRLGQVARLNALGELAAGMAHELNQPLTAVLANTQAAGRLLGDDPPELDTARSAMAQAVEQARRASEVVARLRRAVERPDLATQVQAVNLHDAVRNALYLLEPECRRRDVAPEVEQAATPVTVLAEPVALEQIIHNLLMNALQALDQVPALERHLGVALSAEDGLGVLTVSDSGPGIAPDVLPRLFEPFFTTREGGLGLGLSLCETLAAGMGGSLMAAHNAPRGAVFRLSLPLAAAVAEGAS</sequence>
<evidence type="ECO:0000256" key="7">
    <source>
        <dbReference type="ARBA" id="ARBA00022840"/>
    </source>
</evidence>
<gene>
    <name evidence="11" type="ORF">MMF98_01145</name>
</gene>
<dbReference type="Gene3D" id="1.10.287.130">
    <property type="match status" value="1"/>
</dbReference>
<dbReference type="InterPro" id="IPR003594">
    <property type="entry name" value="HATPase_dom"/>
</dbReference>